<keyword evidence="3" id="KW-0378">Hydrolase</keyword>
<feature type="domain" description="Prepilin type IV endopeptidase peptidase" evidence="2">
    <location>
        <begin position="14"/>
        <end position="111"/>
    </location>
</feature>
<dbReference type="InterPro" id="IPR000045">
    <property type="entry name" value="Prepilin_IV_endopep_pep"/>
</dbReference>
<feature type="transmembrane region" description="Helical" evidence="1">
    <location>
        <begin position="61"/>
        <end position="89"/>
    </location>
</feature>
<evidence type="ECO:0000313" key="3">
    <source>
        <dbReference type="EMBL" id="WPC76470.1"/>
    </source>
</evidence>
<dbReference type="RefSeq" id="WP_261896881.1">
    <property type="nucleotide sequence ID" value="NZ_AP024896.1"/>
</dbReference>
<feature type="transmembrane region" description="Helical" evidence="1">
    <location>
        <begin position="9"/>
        <end position="25"/>
    </location>
</feature>
<keyword evidence="4" id="KW-1185">Reference proteome</keyword>
<keyword evidence="1" id="KW-1133">Transmembrane helix</keyword>
<protein>
    <submittedName>
        <fullName evidence="3">Prepilin peptidase</fullName>
        <ecNumber evidence="3">3.4.23.43</ecNumber>
    </submittedName>
</protein>
<organism evidence="3 4">
    <name type="scientific">Vibrio porteresiae DSM 19223</name>
    <dbReference type="NCBI Taxonomy" id="1123496"/>
    <lineage>
        <taxon>Bacteria</taxon>
        <taxon>Pseudomonadati</taxon>
        <taxon>Pseudomonadota</taxon>
        <taxon>Gammaproteobacteria</taxon>
        <taxon>Vibrionales</taxon>
        <taxon>Vibrionaceae</taxon>
        <taxon>Vibrio</taxon>
    </lineage>
</organism>
<dbReference type="Gene3D" id="1.20.120.1220">
    <property type="match status" value="1"/>
</dbReference>
<dbReference type="GO" id="GO:0004190">
    <property type="term" value="F:aspartic-type endopeptidase activity"/>
    <property type="evidence" value="ECO:0007669"/>
    <property type="project" value="UniProtKB-EC"/>
</dbReference>
<feature type="transmembrane region" description="Helical" evidence="1">
    <location>
        <begin position="128"/>
        <end position="150"/>
    </location>
</feature>
<keyword evidence="1" id="KW-0812">Transmembrane</keyword>
<accession>A0ABZ0QKY7</accession>
<feature type="transmembrane region" description="Helical" evidence="1">
    <location>
        <begin position="95"/>
        <end position="116"/>
    </location>
</feature>
<reference evidence="3 4" key="1">
    <citation type="submission" date="2023-11" db="EMBL/GenBank/DDBJ databases">
        <title>Plant-associative lifestyle of Vibrio porteresiae and its evolutionary dynamics.</title>
        <authorList>
            <person name="Rameshkumar N."/>
            <person name="Kirti K."/>
        </authorList>
    </citation>
    <scope>NUCLEOTIDE SEQUENCE [LARGE SCALE GENOMIC DNA]</scope>
    <source>
        <strain evidence="3 4">MSSRF30</strain>
    </source>
</reference>
<dbReference type="Proteomes" id="UP001304071">
    <property type="component" value="Chromosome 2"/>
</dbReference>
<dbReference type="EMBL" id="CP138204">
    <property type="protein sequence ID" value="WPC76470.1"/>
    <property type="molecule type" value="Genomic_DNA"/>
</dbReference>
<sequence>MQLDLTQQGLYLVVLVLVFFKIIVSDIRYRLIKNYDVLIVLILVLLIRRNDMETAILMQSAYVLVAGFIIVSLGICGAGDVKLFAVIALGIDPTWFLLTLNLMLWLGGALAVVMWLRNRLKQPERRTVVTIPYAVPIVVSSSVGIGLSMLT</sequence>
<keyword evidence="1" id="KW-0472">Membrane</keyword>
<evidence type="ECO:0000256" key="1">
    <source>
        <dbReference type="SAM" id="Phobius"/>
    </source>
</evidence>
<name>A0ABZ0QKY7_9VIBR</name>
<evidence type="ECO:0000259" key="2">
    <source>
        <dbReference type="Pfam" id="PF01478"/>
    </source>
</evidence>
<dbReference type="EC" id="3.4.23.43" evidence="3"/>
<gene>
    <name evidence="3" type="ORF">R8Z52_18250</name>
</gene>
<evidence type="ECO:0000313" key="4">
    <source>
        <dbReference type="Proteomes" id="UP001304071"/>
    </source>
</evidence>
<proteinExistence type="predicted"/>
<dbReference type="Pfam" id="PF01478">
    <property type="entry name" value="Peptidase_A24"/>
    <property type="match status" value="1"/>
</dbReference>